<dbReference type="Pfam" id="PF02567">
    <property type="entry name" value="PhzC-PhzF"/>
    <property type="match status" value="1"/>
</dbReference>
<comment type="similarity">
    <text evidence="1">Belongs to the PhzF family.</text>
</comment>
<evidence type="ECO:0000313" key="4">
    <source>
        <dbReference type="Proteomes" id="UP000664293"/>
    </source>
</evidence>
<dbReference type="Gene3D" id="3.10.310.10">
    <property type="entry name" value="Diaminopimelate Epimerase, Chain A, domain 1"/>
    <property type="match status" value="2"/>
</dbReference>
<organism evidence="3 4">
    <name type="scientific">Microbulbifer salipaludis</name>
    <dbReference type="NCBI Taxonomy" id="187980"/>
    <lineage>
        <taxon>Bacteria</taxon>
        <taxon>Pseudomonadati</taxon>
        <taxon>Pseudomonadota</taxon>
        <taxon>Gammaproteobacteria</taxon>
        <taxon>Cellvibrionales</taxon>
        <taxon>Microbulbiferaceae</taxon>
        <taxon>Microbulbifer</taxon>
    </lineage>
</organism>
<dbReference type="RefSeq" id="WP_206999546.1">
    <property type="nucleotide sequence ID" value="NZ_JAEKJR010000001.1"/>
</dbReference>
<dbReference type="PANTHER" id="PTHR13774:SF17">
    <property type="entry name" value="PHENAZINE BIOSYNTHESIS-LIKE DOMAIN-CONTAINING PROTEIN"/>
    <property type="match status" value="1"/>
</dbReference>
<name>A0ABS3E495_9GAMM</name>
<reference evidence="3 4" key="1">
    <citation type="submission" date="2020-12" db="EMBL/GenBank/DDBJ databases">
        <title>Oil enriched cultivation method for isolating marine PHA-producing bacteria.</title>
        <authorList>
            <person name="Zheng W."/>
            <person name="Yu S."/>
            <person name="Huang Y."/>
        </authorList>
    </citation>
    <scope>NUCLEOTIDE SEQUENCE [LARGE SCALE GENOMIC DNA]</scope>
    <source>
        <strain evidence="3 4">SN0-2</strain>
    </source>
</reference>
<dbReference type="EMBL" id="JAEKJR010000001">
    <property type="protein sequence ID" value="MBN8430126.1"/>
    <property type="molecule type" value="Genomic_DNA"/>
</dbReference>
<dbReference type="PANTHER" id="PTHR13774">
    <property type="entry name" value="PHENAZINE BIOSYNTHESIS PROTEIN"/>
    <property type="match status" value="1"/>
</dbReference>
<gene>
    <name evidence="3" type="ORF">JF535_04585</name>
</gene>
<comment type="caution">
    <text evidence="3">The sequence shown here is derived from an EMBL/GenBank/DDBJ whole genome shotgun (WGS) entry which is preliminary data.</text>
</comment>
<keyword evidence="4" id="KW-1185">Reference proteome</keyword>
<dbReference type="NCBIfam" id="TIGR00654">
    <property type="entry name" value="PhzF_family"/>
    <property type="match status" value="1"/>
</dbReference>
<dbReference type="PIRSF" id="PIRSF016184">
    <property type="entry name" value="PhzC_PhzF"/>
    <property type="match status" value="1"/>
</dbReference>
<dbReference type="InterPro" id="IPR003719">
    <property type="entry name" value="Phenazine_PhzF-like"/>
</dbReference>
<evidence type="ECO:0000313" key="3">
    <source>
        <dbReference type="EMBL" id="MBN8430126.1"/>
    </source>
</evidence>
<evidence type="ECO:0000256" key="2">
    <source>
        <dbReference type="ARBA" id="ARBA00023235"/>
    </source>
</evidence>
<dbReference type="Proteomes" id="UP000664293">
    <property type="component" value="Unassembled WGS sequence"/>
</dbReference>
<sequence length="269" mass="29543">MQLPIYQADAFTSALFRGNPAAYVPLTRWLDDQQLQQIAAENNLAETAFTVPAGHGFELRWFTPGEEVPLCGHATLATAHLLWSELGFIDDEIHFFTRSGKLIVRREREGEGERLALDFPVQNIQPISLGEEYTDALGVAPLSAMEVAGSNDQLLVEFASADIVANLEPDMRAVARLPYKGVICTAPGDGFDCDFVSRFFAPAIGIDEDPVTGSAHTYMTPFWAAKLDKPALKARQISARGGELDCELNGERVIMRGRAITYLRGQITL</sequence>
<protein>
    <submittedName>
        <fullName evidence="3">PhzF family phenazine biosynthesis protein</fullName>
    </submittedName>
</protein>
<dbReference type="SUPFAM" id="SSF54506">
    <property type="entry name" value="Diaminopimelate epimerase-like"/>
    <property type="match status" value="1"/>
</dbReference>
<keyword evidence="2" id="KW-0413">Isomerase</keyword>
<accession>A0ABS3E495</accession>
<evidence type="ECO:0000256" key="1">
    <source>
        <dbReference type="ARBA" id="ARBA00008270"/>
    </source>
</evidence>
<proteinExistence type="inferred from homology"/>